<dbReference type="RefSeq" id="XP_052131856.1">
    <property type="nucleotide sequence ID" value="XM_052275896.1"/>
</dbReference>
<dbReference type="InterPro" id="IPR032675">
    <property type="entry name" value="LRR_dom_sf"/>
</dbReference>
<proteinExistence type="predicted"/>
<keyword evidence="2" id="KW-1185">Reference proteome</keyword>
<dbReference type="PANTHER" id="PTHR16134:SF119">
    <property type="entry name" value="AT02038P-RELATED"/>
    <property type="match status" value="1"/>
</dbReference>
<evidence type="ECO:0000313" key="2">
    <source>
        <dbReference type="Proteomes" id="UP000504606"/>
    </source>
</evidence>
<dbReference type="InterPro" id="IPR036047">
    <property type="entry name" value="F-box-like_dom_sf"/>
</dbReference>
<dbReference type="Gene3D" id="3.80.10.10">
    <property type="entry name" value="Ribonuclease Inhibitor"/>
    <property type="match status" value="1"/>
</dbReference>
<dbReference type="PROSITE" id="PS50181">
    <property type="entry name" value="FBOX"/>
    <property type="match status" value="1"/>
</dbReference>
<accession>A0A9C6X9X2</accession>
<dbReference type="AlphaFoldDB" id="A0A9C6X9X2"/>
<name>A0A9C6X9X2_FRAOC</name>
<dbReference type="CDD" id="cd09917">
    <property type="entry name" value="F-box_SF"/>
    <property type="match status" value="1"/>
</dbReference>
<sequence>MEHLPDDVLLMVMQFVDVPDLLACRLVCKRLGGLALHPDAWRHRHLSSGGGVRQALRLAPCLRRIDVCVSTRSTTEMQCLFVATKCAVPELRIKLCPLFANAVGVVALAIRNQEALGRLRRLLLVYATTTTVANQLNYVEAGPPPGPIRLLFATLASTSGLEWLRLPGGSYTVPIAVSLHRATQSSPKVFSCMHVQETEPFVAFVLAAHAATLEEVELGVGEDGVDMHATTAGRLLAGGAPNLRALSCGLMPGLASVAASAPSLRSVTLYVTPGTQDHVGEAETLLRSAEHLRTVTLHYKVPTGAAAVGHSLVAALTGRNWPSRVQSLSVIDEVQTCRSGRDADYPHVQSLRAVLPSLPDLRHLKLNAVLDALARAVTPASAPALRTLTLLPVPGRRKVCGHAFLHDGAVRALVKNNPELELRILAPRYYCRNCQKCSLGCHGLKEGDGGWQQKSILRYAWKASDKFLWVSCNARVDV</sequence>
<reference evidence="3" key="1">
    <citation type="submission" date="2025-08" db="UniProtKB">
        <authorList>
            <consortium name="RefSeq"/>
        </authorList>
    </citation>
    <scope>IDENTIFICATION</scope>
    <source>
        <tissue evidence="3">Whole organism</tissue>
    </source>
</reference>
<dbReference type="Proteomes" id="UP000504606">
    <property type="component" value="Unplaced"/>
</dbReference>
<dbReference type="Gene3D" id="1.20.1280.50">
    <property type="match status" value="1"/>
</dbReference>
<dbReference type="Pfam" id="PF12937">
    <property type="entry name" value="F-box-like"/>
    <property type="match status" value="1"/>
</dbReference>
<dbReference type="SUPFAM" id="SSF81383">
    <property type="entry name" value="F-box domain"/>
    <property type="match status" value="1"/>
</dbReference>
<dbReference type="KEGG" id="foc:127751808"/>
<dbReference type="InterPro" id="IPR001810">
    <property type="entry name" value="F-box_dom"/>
</dbReference>
<organism evidence="2 3">
    <name type="scientific">Frankliniella occidentalis</name>
    <name type="common">Western flower thrips</name>
    <name type="synonym">Euthrips occidentalis</name>
    <dbReference type="NCBI Taxonomy" id="133901"/>
    <lineage>
        <taxon>Eukaryota</taxon>
        <taxon>Metazoa</taxon>
        <taxon>Ecdysozoa</taxon>
        <taxon>Arthropoda</taxon>
        <taxon>Hexapoda</taxon>
        <taxon>Insecta</taxon>
        <taxon>Pterygota</taxon>
        <taxon>Neoptera</taxon>
        <taxon>Paraneoptera</taxon>
        <taxon>Thysanoptera</taxon>
        <taxon>Terebrantia</taxon>
        <taxon>Thripoidea</taxon>
        <taxon>Thripidae</taxon>
        <taxon>Frankliniella</taxon>
    </lineage>
</organism>
<dbReference type="GeneID" id="127751808"/>
<gene>
    <name evidence="3" type="primary">LOC127751808</name>
</gene>
<dbReference type="PANTHER" id="PTHR16134">
    <property type="entry name" value="F-BOX/TPR REPEAT PROTEIN POF3"/>
    <property type="match status" value="1"/>
</dbReference>
<dbReference type="SMART" id="SM00256">
    <property type="entry name" value="FBOX"/>
    <property type="match status" value="1"/>
</dbReference>
<protein>
    <submittedName>
        <fullName evidence="3">Uncharacterized protein LOC127751808</fullName>
    </submittedName>
</protein>
<evidence type="ECO:0000259" key="1">
    <source>
        <dbReference type="PROSITE" id="PS50181"/>
    </source>
</evidence>
<evidence type="ECO:0000313" key="3">
    <source>
        <dbReference type="RefSeq" id="XP_052131856.1"/>
    </source>
</evidence>
<feature type="domain" description="F-box" evidence="1">
    <location>
        <begin position="1"/>
        <end position="44"/>
    </location>
</feature>